<accession>A0A6H5HKL9</accession>
<gene>
    <name evidence="1" type="ORF">NTEN_LOCUS19166</name>
</gene>
<protein>
    <submittedName>
        <fullName evidence="1">Uncharacterized protein</fullName>
    </submittedName>
</protein>
<dbReference type="EMBL" id="CADCXU010028207">
    <property type="protein sequence ID" value="CAB0014758.1"/>
    <property type="molecule type" value="Genomic_DNA"/>
</dbReference>
<evidence type="ECO:0000313" key="1">
    <source>
        <dbReference type="EMBL" id="CAB0014758.1"/>
    </source>
</evidence>
<keyword evidence="2" id="KW-1185">Reference proteome</keyword>
<dbReference type="Proteomes" id="UP000479000">
    <property type="component" value="Unassembled WGS sequence"/>
</dbReference>
<dbReference type="AlphaFoldDB" id="A0A6H5HKL9"/>
<reference evidence="1 2" key="1">
    <citation type="submission" date="2020-02" db="EMBL/GenBank/DDBJ databases">
        <authorList>
            <person name="Ferguson B K."/>
        </authorList>
    </citation>
    <scope>NUCLEOTIDE SEQUENCE [LARGE SCALE GENOMIC DNA]</scope>
</reference>
<sequence>MYGSATAVKPKVIPELSRAVLLTIVTKTFGQKIPELLYVARPVSTQGYWRRNNTDSTLLLDLEGVLAQDQIPSKDLTRLMGPKLPPLPAEAPDPSQRSLTQPVLVKYKDDLIPTVDGVTITSSTKWEERRAVWSFISGPTNLKPICGRTPSNQAPAATGRNNFEGVVDYLTSGSTERGYHGFQFECLQCRRVKRLKSCSTRSESPSLWAKNPNWCQEVPGRPFLVQHPLSPAVLPALRAAIRQNRTTPQGLKASHRQQALQQSKLRKRHSLLLEVQAIRLQLAHPRHPSQRHRPNPHFRDRLVVFMLRQIVFFQKLSGI</sequence>
<proteinExistence type="predicted"/>
<name>A0A6H5HKL9_9HEMI</name>
<evidence type="ECO:0000313" key="2">
    <source>
        <dbReference type="Proteomes" id="UP000479000"/>
    </source>
</evidence>
<organism evidence="1 2">
    <name type="scientific">Nesidiocoris tenuis</name>
    <dbReference type="NCBI Taxonomy" id="355587"/>
    <lineage>
        <taxon>Eukaryota</taxon>
        <taxon>Metazoa</taxon>
        <taxon>Ecdysozoa</taxon>
        <taxon>Arthropoda</taxon>
        <taxon>Hexapoda</taxon>
        <taxon>Insecta</taxon>
        <taxon>Pterygota</taxon>
        <taxon>Neoptera</taxon>
        <taxon>Paraneoptera</taxon>
        <taxon>Hemiptera</taxon>
        <taxon>Heteroptera</taxon>
        <taxon>Panheteroptera</taxon>
        <taxon>Cimicomorpha</taxon>
        <taxon>Miridae</taxon>
        <taxon>Dicyphina</taxon>
        <taxon>Nesidiocoris</taxon>
    </lineage>
</organism>